<sequence length="159" mass="17144">MTDFSVSAPSNSVVSAEEEQECKLKAKYPGLNREGVGSLMLQKRLNRGHKYFDSGDYNMARAKILQQKSHVLPPQTEEAILHDSTGETMATPDSVPAVRKKSMVMVTSVEPVNPVAVNATTIGSAPQHSPQPTGSPVLEPHHQSISPGSLTLQNTEDLV</sequence>
<dbReference type="GO" id="GO:0005737">
    <property type="term" value="C:cytoplasm"/>
    <property type="evidence" value="ECO:0007669"/>
    <property type="project" value="UniProtKB-SubCell"/>
</dbReference>
<comment type="subcellular location">
    <subcellularLocation>
        <location evidence="4">Cytoplasm</location>
    </subcellularLocation>
</comment>
<dbReference type="AlphaFoldDB" id="A0A8J4SJ96"/>
<evidence type="ECO:0000256" key="4">
    <source>
        <dbReference type="RuleBase" id="RU363120"/>
    </source>
</evidence>
<organism evidence="6 7">
    <name type="scientific">Paragonimus heterotremus</name>
    <dbReference type="NCBI Taxonomy" id="100268"/>
    <lineage>
        <taxon>Eukaryota</taxon>
        <taxon>Metazoa</taxon>
        <taxon>Spiralia</taxon>
        <taxon>Lophotrochozoa</taxon>
        <taxon>Platyhelminthes</taxon>
        <taxon>Trematoda</taxon>
        <taxon>Digenea</taxon>
        <taxon>Plagiorchiida</taxon>
        <taxon>Troglotremata</taxon>
        <taxon>Troglotrematidae</taxon>
        <taxon>Paragonimus</taxon>
    </lineage>
</organism>
<dbReference type="GO" id="GO:0051301">
    <property type="term" value="P:cell division"/>
    <property type="evidence" value="ECO:0007669"/>
    <property type="project" value="UniProtKB-KW"/>
</dbReference>
<evidence type="ECO:0000256" key="3">
    <source>
        <dbReference type="ARBA" id="ARBA00023272"/>
    </source>
</evidence>
<dbReference type="Proteomes" id="UP000748531">
    <property type="component" value="Unassembled WGS sequence"/>
</dbReference>
<evidence type="ECO:0000256" key="1">
    <source>
        <dbReference type="ARBA" id="ARBA00010520"/>
    </source>
</evidence>
<keyword evidence="4" id="KW-0132">Cell division</keyword>
<dbReference type="InterPro" id="IPR006760">
    <property type="entry name" value="Endosulphine"/>
</dbReference>
<comment type="similarity">
    <text evidence="1 4">Belongs to the endosulfine family.</text>
</comment>
<dbReference type="GO" id="GO:0004864">
    <property type="term" value="F:protein phosphatase inhibitor activity"/>
    <property type="evidence" value="ECO:0007669"/>
    <property type="project" value="UniProtKB-KW"/>
</dbReference>
<dbReference type="OrthoDB" id="5949865at2759"/>
<accession>A0A8J4SJ96</accession>
<reference evidence="6" key="1">
    <citation type="submission" date="2019-05" db="EMBL/GenBank/DDBJ databases">
        <title>Annotation for the trematode Paragonimus heterotremus.</title>
        <authorList>
            <person name="Choi Y.-J."/>
        </authorList>
    </citation>
    <scope>NUCLEOTIDE SEQUENCE</scope>
    <source>
        <strain evidence="6">LC</strain>
    </source>
</reference>
<comment type="function">
    <text evidence="4">Protein phosphatase inhibitor that specifically inhibits protein phosphatase 2A (PP2A) during mitosis.</text>
</comment>
<comment type="caution">
    <text evidence="6">The sequence shown here is derived from an EMBL/GenBank/DDBJ whole genome shotgun (WGS) entry which is preliminary data.</text>
</comment>
<evidence type="ECO:0000256" key="2">
    <source>
        <dbReference type="ARBA" id="ARBA00022776"/>
    </source>
</evidence>
<dbReference type="Pfam" id="PF04667">
    <property type="entry name" value="Endosulfine"/>
    <property type="match status" value="1"/>
</dbReference>
<gene>
    <name evidence="6" type="ORF">PHET_06818</name>
</gene>
<keyword evidence="3 4" id="KW-0650">Protein phosphatase inhibitor</keyword>
<keyword evidence="4" id="KW-0131">Cell cycle</keyword>
<keyword evidence="2 4" id="KW-0498">Mitosis</keyword>
<keyword evidence="4" id="KW-0963">Cytoplasm</keyword>
<feature type="compositionally biased region" description="Polar residues" evidence="5">
    <location>
        <begin position="143"/>
        <end position="159"/>
    </location>
</feature>
<feature type="compositionally biased region" description="Polar residues" evidence="5">
    <location>
        <begin position="118"/>
        <end position="134"/>
    </location>
</feature>
<dbReference type="EMBL" id="LUCH01003675">
    <property type="protein sequence ID" value="KAF5399843.1"/>
    <property type="molecule type" value="Genomic_DNA"/>
</dbReference>
<evidence type="ECO:0000313" key="7">
    <source>
        <dbReference type="Proteomes" id="UP000748531"/>
    </source>
</evidence>
<feature type="region of interest" description="Disordered" evidence="5">
    <location>
        <begin position="118"/>
        <end position="159"/>
    </location>
</feature>
<name>A0A8J4SJ96_9TREM</name>
<keyword evidence="7" id="KW-1185">Reference proteome</keyword>
<proteinExistence type="inferred from homology"/>
<protein>
    <submittedName>
        <fullName evidence="6">Alpha-endosulfine</fullName>
    </submittedName>
</protein>
<dbReference type="PANTHER" id="PTHR10358:SF6">
    <property type="entry name" value="ENDOSULFINE, ISOFORM A"/>
    <property type="match status" value="1"/>
</dbReference>
<dbReference type="PANTHER" id="PTHR10358">
    <property type="entry name" value="ENDOSULFINE"/>
    <property type="match status" value="1"/>
</dbReference>
<evidence type="ECO:0000256" key="5">
    <source>
        <dbReference type="SAM" id="MobiDB-lite"/>
    </source>
</evidence>
<evidence type="ECO:0000313" key="6">
    <source>
        <dbReference type="EMBL" id="KAF5399843.1"/>
    </source>
</evidence>